<dbReference type="GO" id="GO:0015293">
    <property type="term" value="F:symporter activity"/>
    <property type="evidence" value="ECO:0007669"/>
    <property type="project" value="InterPro"/>
</dbReference>
<dbReference type="Pfam" id="PF00375">
    <property type="entry name" value="SDF"/>
    <property type="match status" value="1"/>
</dbReference>
<dbReference type="EMBL" id="UGOD01000001">
    <property type="protein sequence ID" value="STX51063.1"/>
    <property type="molecule type" value="Genomic_DNA"/>
</dbReference>
<dbReference type="InterPro" id="IPR001638">
    <property type="entry name" value="Solute-binding_3/MltF_N"/>
</dbReference>
<evidence type="ECO:0000256" key="1">
    <source>
        <dbReference type="ARBA" id="ARBA00004141"/>
    </source>
</evidence>
<dbReference type="SUPFAM" id="SSF53850">
    <property type="entry name" value="Periplasmic binding protein-like II"/>
    <property type="match status" value="1"/>
</dbReference>
<feature type="transmembrane region" description="Helical" evidence="8">
    <location>
        <begin position="249"/>
        <end position="266"/>
    </location>
</feature>
<feature type="transmembrane region" description="Helical" evidence="8">
    <location>
        <begin position="12"/>
        <end position="31"/>
    </location>
</feature>
<dbReference type="RefSeq" id="WP_115330724.1">
    <property type="nucleotide sequence ID" value="NZ_CAAAHP010000001.1"/>
</dbReference>
<evidence type="ECO:0000259" key="9">
    <source>
        <dbReference type="SMART" id="SM00062"/>
    </source>
</evidence>
<keyword evidence="4 8" id="KW-0812">Transmembrane</keyword>
<reference evidence="10 11" key="1">
    <citation type="submission" date="2018-06" db="EMBL/GenBank/DDBJ databases">
        <authorList>
            <consortium name="Pathogen Informatics"/>
            <person name="Doyle S."/>
        </authorList>
    </citation>
    <scope>NUCLEOTIDE SEQUENCE [LARGE SCALE GENOMIC DNA]</scope>
    <source>
        <strain evidence="10 11">NCTC13316</strain>
    </source>
</reference>
<keyword evidence="6 8" id="KW-1133">Transmembrane helix</keyword>
<keyword evidence="11" id="KW-1185">Reference proteome</keyword>
<dbReference type="AlphaFoldDB" id="A0A378JL72"/>
<feature type="transmembrane region" description="Helical" evidence="8">
    <location>
        <begin position="51"/>
        <end position="68"/>
    </location>
</feature>
<dbReference type="InterPro" id="IPR036458">
    <property type="entry name" value="Na:dicarbo_symporter_sf"/>
</dbReference>
<feature type="transmembrane region" description="Helical" evidence="8">
    <location>
        <begin position="177"/>
        <end position="196"/>
    </location>
</feature>
<accession>A0A378JL72</accession>
<comment type="similarity">
    <text evidence="2">Belongs to the bacterial solute-binding protein 3 family.</text>
</comment>
<evidence type="ECO:0000256" key="6">
    <source>
        <dbReference type="ARBA" id="ARBA00022989"/>
    </source>
</evidence>
<dbReference type="Gene3D" id="3.40.190.10">
    <property type="entry name" value="Periplasmic binding protein-like II"/>
    <property type="match status" value="2"/>
</dbReference>
<keyword evidence="3" id="KW-0813">Transport</keyword>
<gene>
    <name evidence="10" type="primary">pheC</name>
    <name evidence="10" type="ORF">NCTC13316_01153</name>
</gene>
<keyword evidence="5" id="KW-0732">Signal</keyword>
<dbReference type="PANTHER" id="PTHR35936">
    <property type="entry name" value="MEMBRANE-BOUND LYTIC MUREIN TRANSGLYCOSYLASE F"/>
    <property type="match status" value="1"/>
</dbReference>
<proteinExistence type="inferred from homology"/>
<dbReference type="Pfam" id="PF00497">
    <property type="entry name" value="SBP_bac_3"/>
    <property type="match status" value="1"/>
</dbReference>
<feature type="domain" description="Solute-binding protein family 3/N-terminal" evidence="9">
    <location>
        <begin position="482"/>
        <end position="706"/>
    </location>
</feature>
<dbReference type="Proteomes" id="UP000254794">
    <property type="component" value="Unassembled WGS sequence"/>
</dbReference>
<keyword evidence="7 8" id="KW-0472">Membrane</keyword>
<dbReference type="OrthoDB" id="9791339at2"/>
<name>A0A378JL72_9GAMM</name>
<feature type="transmembrane region" description="Helical" evidence="8">
    <location>
        <begin position="299"/>
        <end position="318"/>
    </location>
</feature>
<dbReference type="SUPFAM" id="SSF118215">
    <property type="entry name" value="Proton glutamate symport protein"/>
    <property type="match status" value="1"/>
</dbReference>
<dbReference type="PANTHER" id="PTHR35936:SF19">
    <property type="entry name" value="AMINO-ACID-BINDING PROTEIN YXEM-RELATED"/>
    <property type="match status" value="1"/>
</dbReference>
<feature type="transmembrane region" description="Helical" evidence="8">
    <location>
        <begin position="406"/>
        <end position="426"/>
    </location>
</feature>
<evidence type="ECO:0000313" key="11">
    <source>
        <dbReference type="Proteomes" id="UP000254794"/>
    </source>
</evidence>
<dbReference type="GO" id="GO:0016020">
    <property type="term" value="C:membrane"/>
    <property type="evidence" value="ECO:0007669"/>
    <property type="project" value="UniProtKB-SubCell"/>
</dbReference>
<evidence type="ECO:0000313" key="10">
    <source>
        <dbReference type="EMBL" id="STX51063.1"/>
    </source>
</evidence>
<protein>
    <submittedName>
        <fullName evidence="10">Na /H -dicarboxylate symporter</fullName>
    </submittedName>
</protein>
<comment type="subcellular location">
    <subcellularLocation>
        <location evidence="1">Membrane</location>
        <topology evidence="1">Multi-pass membrane protein</topology>
    </subcellularLocation>
</comment>
<dbReference type="InterPro" id="IPR001991">
    <property type="entry name" value="Na-dicarboxylate_symporter"/>
</dbReference>
<evidence type="ECO:0000256" key="8">
    <source>
        <dbReference type="SAM" id="Phobius"/>
    </source>
</evidence>
<feature type="transmembrane region" description="Helical" evidence="8">
    <location>
        <begin position="377"/>
        <end position="399"/>
    </location>
</feature>
<feature type="transmembrane region" description="Helical" evidence="8">
    <location>
        <begin position="139"/>
        <end position="157"/>
    </location>
</feature>
<dbReference type="CDD" id="cd13530">
    <property type="entry name" value="PBP2_peptides_like"/>
    <property type="match status" value="1"/>
</dbReference>
<organism evidence="10 11">
    <name type="scientific">Legionella busanensis</name>
    <dbReference type="NCBI Taxonomy" id="190655"/>
    <lineage>
        <taxon>Bacteria</taxon>
        <taxon>Pseudomonadati</taxon>
        <taxon>Pseudomonadota</taxon>
        <taxon>Gammaproteobacteria</taxon>
        <taxon>Legionellales</taxon>
        <taxon>Legionellaceae</taxon>
        <taxon>Legionella</taxon>
    </lineage>
</organism>
<feature type="transmembrane region" description="Helical" evidence="8">
    <location>
        <begin position="208"/>
        <end position="237"/>
    </location>
</feature>
<sequence>MDKNISSNNLSLTWQVLVGSLLGILAGLFFGPYTKILRPIGDVYVMLMESVVYPYIFASLLHGLGSITPKIATRIFKKNWAFYLLLISISFFIIWLLSLALPESNSSIIGPNATSSNSVEGFLERLIPNNLFSALVKNYMPAIIIFCLLFGFALQHYKDKQSVLETLSTIKAASLQVWNWIILTSPYAAFSLVAYTTGTISFTTFENIALYLTLFFLGTFLLTFWIVPLLITSFISITYKEVIQLLREALLIALATSLSVAALPYIESATKLLLLRHTSNLDEEMEKVTETITTMSYPFGQIGNLFLYLFIIFASVYFQHPIFLETLGKLFLIILTYFSSLGSPSSTIDSVGFLANWTFLPVQTTSLFVELLPITRYGQVLTSVMGMAFISIVSSFAYFQLIHVRWRALIFCILTSVFALSILSLINVKFNVFNKITPNSILNFRLSPEITAHTQVTFNAPTQQSFSNLNSSTLHRIRQTGVLRVGYNEHMIPFVYFNKYNELVGFDVAFMYDLAKTLGVAITFIHFDFFNLIEDIEANKFDVAIGSIYVIPSRLLKASYTQPYFRDRPAFIVKKDRVDDFKDVNSIAQIQNLKIAVFNDPVMIPLAKENFPNAKFVIIPNMDALTPELDVDGALWTQEHTQAWASVHPGYASVTSHGLKNPAPLLMAYILRKDEQDFLWFLNYWLKIKETDGFTRQEYEYWLLGKPRPSREPRWSIIHNVLHWV</sequence>
<dbReference type="Gene3D" id="1.10.3860.10">
    <property type="entry name" value="Sodium:dicarboxylate symporter"/>
    <property type="match status" value="1"/>
</dbReference>
<evidence type="ECO:0000256" key="4">
    <source>
        <dbReference type="ARBA" id="ARBA00022692"/>
    </source>
</evidence>
<feature type="transmembrane region" description="Helical" evidence="8">
    <location>
        <begin position="330"/>
        <end position="357"/>
    </location>
</feature>
<evidence type="ECO:0000256" key="2">
    <source>
        <dbReference type="ARBA" id="ARBA00010333"/>
    </source>
</evidence>
<feature type="transmembrane region" description="Helical" evidence="8">
    <location>
        <begin position="80"/>
        <end position="101"/>
    </location>
</feature>
<dbReference type="SMART" id="SM00062">
    <property type="entry name" value="PBPb"/>
    <property type="match status" value="1"/>
</dbReference>
<evidence type="ECO:0000256" key="5">
    <source>
        <dbReference type="ARBA" id="ARBA00022729"/>
    </source>
</evidence>
<evidence type="ECO:0000256" key="3">
    <source>
        <dbReference type="ARBA" id="ARBA00022448"/>
    </source>
</evidence>
<evidence type="ECO:0000256" key="7">
    <source>
        <dbReference type="ARBA" id="ARBA00023136"/>
    </source>
</evidence>